<name>I4G0X3_MICAE</name>
<dbReference type="HOGENOM" id="CLU_3330169_0_0_3"/>
<dbReference type="EMBL" id="CAIJ01000141">
    <property type="protein sequence ID" value="CCI01584.1"/>
    <property type="molecule type" value="Genomic_DNA"/>
</dbReference>
<comment type="caution">
    <text evidence="1">The sequence shown here is derived from an EMBL/GenBank/DDBJ whole genome shotgun (WGS) entry which is preliminary data.</text>
</comment>
<dbReference type="Proteomes" id="UP000003480">
    <property type="component" value="Unassembled WGS sequence"/>
</dbReference>
<dbReference type="AlphaFoldDB" id="I4G0X3"/>
<protein>
    <submittedName>
        <fullName evidence="1">Uncharacterized protein</fullName>
    </submittedName>
</protein>
<evidence type="ECO:0000313" key="1">
    <source>
        <dbReference type="EMBL" id="CCI01584.1"/>
    </source>
</evidence>
<organism evidence="1 2">
    <name type="scientific">Microcystis aeruginosa PCC 9443</name>
    <dbReference type="NCBI Taxonomy" id="1160281"/>
    <lineage>
        <taxon>Bacteria</taxon>
        <taxon>Bacillati</taxon>
        <taxon>Cyanobacteriota</taxon>
        <taxon>Cyanophyceae</taxon>
        <taxon>Oscillatoriophycideae</taxon>
        <taxon>Chroococcales</taxon>
        <taxon>Microcystaceae</taxon>
        <taxon>Microcystis</taxon>
    </lineage>
</organism>
<reference evidence="1 2" key="1">
    <citation type="submission" date="2012-04" db="EMBL/GenBank/DDBJ databases">
        <authorList>
            <person name="Genoscope - CEA"/>
        </authorList>
    </citation>
    <scope>NUCLEOTIDE SEQUENCE [LARGE SCALE GENOMIC DNA]</scope>
    <source>
        <strain evidence="1 2">9443</strain>
    </source>
</reference>
<proteinExistence type="predicted"/>
<gene>
    <name evidence="1" type="ORF">MICAC_2250003</name>
</gene>
<accession>I4G0X3</accession>
<evidence type="ECO:0000313" key="2">
    <source>
        <dbReference type="Proteomes" id="UP000003480"/>
    </source>
</evidence>
<sequence>MVRYAIEWRTLRFMFLFVAIISDKNLNQQSAVTHRLYY</sequence>